<evidence type="ECO:0000256" key="5">
    <source>
        <dbReference type="ARBA" id="ARBA00011996"/>
    </source>
</evidence>
<evidence type="ECO:0000259" key="18">
    <source>
        <dbReference type="Pfam" id="PF02896"/>
    </source>
</evidence>
<dbReference type="InterPro" id="IPR040442">
    <property type="entry name" value="Pyrv_kinase-like_dom_sf"/>
</dbReference>
<dbReference type="GO" id="GO:0046872">
    <property type="term" value="F:metal ion binding"/>
    <property type="evidence" value="ECO:0007669"/>
    <property type="project" value="UniProtKB-KW"/>
</dbReference>
<evidence type="ECO:0000256" key="4">
    <source>
        <dbReference type="ARBA" id="ARBA00007837"/>
    </source>
</evidence>
<dbReference type="SUPFAM" id="SSF52009">
    <property type="entry name" value="Phosphohistidine domain"/>
    <property type="match status" value="1"/>
</dbReference>
<comment type="caution">
    <text evidence="19">The sequence shown here is derived from an EMBL/GenBank/DDBJ whole genome shotgun (WGS) entry which is preliminary data.</text>
</comment>
<evidence type="ECO:0000256" key="14">
    <source>
        <dbReference type="ARBA" id="ARBA00047700"/>
    </source>
</evidence>
<keyword evidence="12 15" id="KW-0460">Magnesium</keyword>
<dbReference type="NCBIfam" id="NF005057">
    <property type="entry name" value="PRK06464.1"/>
    <property type="match status" value="1"/>
</dbReference>
<feature type="domain" description="Pyruvate phosphate dikinase AMP/ATP-binding" evidence="17">
    <location>
        <begin position="20"/>
        <end position="332"/>
    </location>
</feature>
<dbReference type="FunFam" id="3.30.1490.20:FF:000010">
    <property type="entry name" value="Phosphoenolpyruvate synthase"/>
    <property type="match status" value="1"/>
</dbReference>
<reference evidence="20" key="1">
    <citation type="submission" date="2017-09" db="EMBL/GenBank/DDBJ databases">
        <title>Depth-based differentiation of microbial function through sediment-hosted aquifers and enrichment of novel symbionts in the deep terrestrial subsurface.</title>
        <authorList>
            <person name="Probst A.J."/>
            <person name="Ladd B."/>
            <person name="Jarett J.K."/>
            <person name="Geller-Mcgrath D.E."/>
            <person name="Sieber C.M.K."/>
            <person name="Emerson J.B."/>
            <person name="Anantharaman K."/>
            <person name="Thomas B.C."/>
            <person name="Malmstrom R."/>
            <person name="Stieglmeier M."/>
            <person name="Klingl A."/>
            <person name="Woyke T."/>
            <person name="Ryan C.M."/>
            <person name="Banfield J.F."/>
        </authorList>
    </citation>
    <scope>NUCLEOTIDE SEQUENCE [LARGE SCALE GENOMIC DNA]</scope>
</reference>
<evidence type="ECO:0000259" key="17">
    <source>
        <dbReference type="Pfam" id="PF01326"/>
    </source>
</evidence>
<dbReference type="Gene3D" id="3.30.470.20">
    <property type="entry name" value="ATP-grasp fold, B domain"/>
    <property type="match status" value="1"/>
</dbReference>
<evidence type="ECO:0000256" key="7">
    <source>
        <dbReference type="ARBA" id="ARBA00022679"/>
    </source>
</evidence>
<dbReference type="InterPro" id="IPR015813">
    <property type="entry name" value="Pyrv/PenolPyrv_kinase-like_dom"/>
</dbReference>
<dbReference type="Pfam" id="PF00391">
    <property type="entry name" value="PEP-utilizers"/>
    <property type="match status" value="1"/>
</dbReference>
<organism evidence="19 20">
    <name type="scientific">Candidatus Shapirobacteria bacterium CG10_big_fil_rev_8_21_14_0_10_38_14</name>
    <dbReference type="NCBI Taxonomy" id="1974483"/>
    <lineage>
        <taxon>Bacteria</taxon>
        <taxon>Candidatus Shapironibacteriota</taxon>
    </lineage>
</organism>
<keyword evidence="8 15" id="KW-0479">Metal-binding</keyword>
<dbReference type="Proteomes" id="UP000229500">
    <property type="component" value="Unassembled WGS sequence"/>
</dbReference>
<evidence type="ECO:0000313" key="20">
    <source>
        <dbReference type="Proteomes" id="UP000229500"/>
    </source>
</evidence>
<comment type="pathway">
    <text evidence="3 15">Carbohydrate biosynthesis; gluconeogenesis.</text>
</comment>
<dbReference type="InterPro" id="IPR008279">
    <property type="entry name" value="PEP-util_enz_mobile_dom"/>
</dbReference>
<dbReference type="PIRSF" id="PIRSF000854">
    <property type="entry name" value="PEP_synthase"/>
    <property type="match status" value="1"/>
</dbReference>
<accession>A0A2M8L569</accession>
<gene>
    <name evidence="19" type="ORF">COU96_02450</name>
</gene>
<evidence type="ECO:0000256" key="11">
    <source>
        <dbReference type="ARBA" id="ARBA00022840"/>
    </source>
</evidence>
<dbReference type="Pfam" id="PF02896">
    <property type="entry name" value="PEP-utilizers_C"/>
    <property type="match status" value="1"/>
</dbReference>
<keyword evidence="11 15" id="KW-0067">ATP-binding</keyword>
<sequence length="775" mass="86690">MKKRNKYILWFQEVDKDDVDIVGGKGANLGEMTSFSIPVPQGFIVTSQAYFDFLKENKFKSKICHYLKNLDVANPQQLNVTSQKIKKLILSGRISKQLAQEIINNYLKLGGIVSHALTAIRSSATAEDLPTASFAGQQVTFLNVKGETNVVNKVRGCWASLFEPRAIFYREEKGFDHFKVGMAVPVQEMIPSDVSGVMFTIDPITNQKNRIVIEAIYGLGEFIVQGIVSPDQYLVDKDSLRIIDRHIEKQTVQLKKVGSLNKETRVSHQLQTKRKLTDKQIIELAKLGKKIHRHYFYPQDIEWVLKKNQFYIVQTRPVTTLQEAKRANLPADRQGGKEAEKVKRRVILKGTAASPGIVSGSVQIIKSAKEIHKIKENDILVTSMTTPDFVPAMKKAVAIVTNQGGQTSHAAIVSRELGIPCVVGTRKATKVLKNNQIITVNGGQGEIYQGGTETTSNKERITLSQFNQPVAIKQPPAIKTATKIYVNLGEPELAEQISQQNVDGVGLARAEFMIANIGIHPKKLLKDKKKKVFIEKLSEGLVKICQAFQPRPVVYRTTDFKTNEYRNLVGGKAFEPEEENPLLGYRGAFRYISDPAVFELELEVIKQVRNKHDLKNLWLMIPFCRTPQELQKIKKIIFASGLIRSPSFQLWLMVEIPANVILLEEFAKVGIDGVSIGSNDLTMLVLGIDRDNAALAEAFDERSPAVLWALEKTIKTCQKLKITASICGQAPSVYPDLTEKLVKWGIDSLSVNSDAIERTRELVYAVESKILKRNG</sequence>
<proteinExistence type="inferred from homology"/>
<dbReference type="PANTHER" id="PTHR43030">
    <property type="entry name" value="PHOSPHOENOLPYRUVATE SYNTHASE"/>
    <property type="match status" value="1"/>
</dbReference>
<protein>
    <recommendedName>
        <fullName evidence="6 15">Phosphoenolpyruvate synthase</fullName>
        <shortName evidence="15">PEP synthase</shortName>
        <ecNumber evidence="5 15">2.7.9.2</ecNumber>
    </recommendedName>
    <alternativeName>
        <fullName evidence="13 15">Pyruvate, water dikinase</fullName>
    </alternativeName>
</protein>
<dbReference type="InterPro" id="IPR006319">
    <property type="entry name" value="PEP_synth"/>
</dbReference>
<comment type="cofactor">
    <cofactor evidence="1 15">
        <name>Mg(2+)</name>
        <dbReference type="ChEBI" id="CHEBI:18420"/>
    </cofactor>
</comment>
<comment type="similarity">
    <text evidence="4 15">Belongs to the PEP-utilizing enzyme family.</text>
</comment>
<evidence type="ECO:0000256" key="12">
    <source>
        <dbReference type="ARBA" id="ARBA00022842"/>
    </source>
</evidence>
<dbReference type="UniPathway" id="UPA00138"/>
<feature type="domain" description="PEP-utilising enzyme C-terminal" evidence="18">
    <location>
        <begin position="479"/>
        <end position="766"/>
    </location>
</feature>
<evidence type="ECO:0000256" key="8">
    <source>
        <dbReference type="ARBA" id="ARBA00022723"/>
    </source>
</evidence>
<dbReference type="InterPro" id="IPR002192">
    <property type="entry name" value="PPDK_AMP/ATP-bd"/>
</dbReference>
<evidence type="ECO:0000256" key="13">
    <source>
        <dbReference type="ARBA" id="ARBA00033470"/>
    </source>
</evidence>
<dbReference type="GO" id="GO:0008986">
    <property type="term" value="F:pyruvate, water dikinase activity"/>
    <property type="evidence" value="ECO:0007669"/>
    <property type="project" value="UniProtKB-EC"/>
</dbReference>
<evidence type="ECO:0000256" key="9">
    <source>
        <dbReference type="ARBA" id="ARBA00022741"/>
    </source>
</evidence>
<evidence type="ECO:0000256" key="15">
    <source>
        <dbReference type="PIRNR" id="PIRNR000854"/>
    </source>
</evidence>
<dbReference type="InterPro" id="IPR036637">
    <property type="entry name" value="Phosphohistidine_dom_sf"/>
</dbReference>
<dbReference type="Gene3D" id="3.30.1490.20">
    <property type="entry name" value="ATP-grasp fold, A domain"/>
    <property type="match status" value="1"/>
</dbReference>
<evidence type="ECO:0000313" key="19">
    <source>
        <dbReference type="EMBL" id="PJE68937.1"/>
    </source>
</evidence>
<dbReference type="SUPFAM" id="SSF51621">
    <property type="entry name" value="Phosphoenolpyruvate/pyruvate domain"/>
    <property type="match status" value="1"/>
</dbReference>
<dbReference type="EMBL" id="PFEL01000092">
    <property type="protein sequence ID" value="PJE68937.1"/>
    <property type="molecule type" value="Genomic_DNA"/>
</dbReference>
<evidence type="ECO:0000256" key="6">
    <source>
        <dbReference type="ARBA" id="ARBA00021623"/>
    </source>
</evidence>
<dbReference type="Pfam" id="PF01326">
    <property type="entry name" value="PPDK_N"/>
    <property type="match status" value="1"/>
</dbReference>
<evidence type="ECO:0000256" key="1">
    <source>
        <dbReference type="ARBA" id="ARBA00001946"/>
    </source>
</evidence>
<keyword evidence="19" id="KW-0670">Pyruvate</keyword>
<dbReference type="InterPro" id="IPR018274">
    <property type="entry name" value="PEP_util_AS"/>
</dbReference>
<evidence type="ECO:0000259" key="16">
    <source>
        <dbReference type="Pfam" id="PF00391"/>
    </source>
</evidence>
<keyword evidence="9 15" id="KW-0547">Nucleotide-binding</keyword>
<feature type="domain" description="PEP-utilising enzyme mobile" evidence="16">
    <location>
        <begin position="374"/>
        <end position="445"/>
    </location>
</feature>
<comment type="catalytic activity">
    <reaction evidence="14 15">
        <text>pyruvate + ATP + H2O = phosphoenolpyruvate + AMP + phosphate + 2 H(+)</text>
        <dbReference type="Rhea" id="RHEA:11364"/>
        <dbReference type="ChEBI" id="CHEBI:15361"/>
        <dbReference type="ChEBI" id="CHEBI:15377"/>
        <dbReference type="ChEBI" id="CHEBI:15378"/>
        <dbReference type="ChEBI" id="CHEBI:30616"/>
        <dbReference type="ChEBI" id="CHEBI:43474"/>
        <dbReference type="ChEBI" id="CHEBI:58702"/>
        <dbReference type="ChEBI" id="CHEBI:456215"/>
        <dbReference type="EC" id="2.7.9.2"/>
    </reaction>
</comment>
<keyword evidence="7 15" id="KW-0808">Transferase</keyword>
<dbReference type="SUPFAM" id="SSF56059">
    <property type="entry name" value="Glutathione synthetase ATP-binding domain-like"/>
    <property type="match status" value="1"/>
</dbReference>
<comment type="function">
    <text evidence="2 15">Catalyzes the phosphorylation of pyruvate to phosphoenolpyruvate.</text>
</comment>
<dbReference type="GO" id="GO:0006094">
    <property type="term" value="P:gluconeogenesis"/>
    <property type="evidence" value="ECO:0007669"/>
    <property type="project" value="UniProtKB-UniPathway"/>
</dbReference>
<evidence type="ECO:0000256" key="3">
    <source>
        <dbReference type="ARBA" id="ARBA00004742"/>
    </source>
</evidence>
<evidence type="ECO:0000256" key="10">
    <source>
        <dbReference type="ARBA" id="ARBA00022777"/>
    </source>
</evidence>
<dbReference type="NCBIfam" id="TIGR01418">
    <property type="entry name" value="PEP_synth"/>
    <property type="match status" value="1"/>
</dbReference>
<dbReference type="InterPro" id="IPR013815">
    <property type="entry name" value="ATP_grasp_subdomain_1"/>
</dbReference>
<name>A0A2M8L569_9BACT</name>
<dbReference type="Gene3D" id="3.20.20.60">
    <property type="entry name" value="Phosphoenolpyruvate-binding domains"/>
    <property type="match status" value="1"/>
</dbReference>
<dbReference type="GO" id="GO:0005524">
    <property type="term" value="F:ATP binding"/>
    <property type="evidence" value="ECO:0007669"/>
    <property type="project" value="UniProtKB-KW"/>
</dbReference>
<dbReference type="EC" id="2.7.9.2" evidence="5 15"/>
<dbReference type="PANTHER" id="PTHR43030:SF1">
    <property type="entry name" value="PHOSPHOENOLPYRUVATE SYNTHASE"/>
    <property type="match status" value="1"/>
</dbReference>
<keyword evidence="10 15" id="KW-0418">Kinase</keyword>
<dbReference type="AlphaFoldDB" id="A0A2M8L569"/>
<dbReference type="Gene3D" id="3.50.30.10">
    <property type="entry name" value="Phosphohistidine domain"/>
    <property type="match status" value="1"/>
</dbReference>
<dbReference type="PROSITE" id="PS00370">
    <property type="entry name" value="PEP_ENZYMES_PHOS_SITE"/>
    <property type="match status" value="1"/>
</dbReference>
<evidence type="ECO:0000256" key="2">
    <source>
        <dbReference type="ARBA" id="ARBA00002988"/>
    </source>
</evidence>
<dbReference type="InterPro" id="IPR000121">
    <property type="entry name" value="PEP_util_C"/>
</dbReference>